<dbReference type="Pfam" id="PF04287">
    <property type="entry name" value="DUF446"/>
    <property type="match status" value="1"/>
</dbReference>
<reference evidence="2 3" key="1">
    <citation type="journal article" date="2015" name="Genome Announc.">
        <title>Draft Genome Sequences of Marine Isolates of Thalassomonas viridans and Thalassomonas actiniarum.</title>
        <authorList>
            <person name="Olonade I."/>
            <person name="van Zyl L.J."/>
            <person name="Trindade M."/>
        </authorList>
    </citation>
    <scope>NUCLEOTIDE SEQUENCE [LARGE SCALE GENOMIC DNA]</scope>
    <source>
        <strain evidence="2 3">A5K-106</strain>
    </source>
</reference>
<evidence type="ECO:0000313" key="3">
    <source>
        <dbReference type="Proteomes" id="UP000032568"/>
    </source>
</evidence>
<gene>
    <name evidence="2" type="ORF">SG35_020645</name>
</gene>
<dbReference type="InterPro" id="IPR036814">
    <property type="entry name" value="YqcC-like_sf"/>
</dbReference>
<reference evidence="2 3" key="2">
    <citation type="journal article" date="2022" name="Mar. Drugs">
        <title>Bioassay-Guided Fractionation Leads to the Detection of Cholic Acid Generated by the Rare Thalassomonas sp.</title>
        <authorList>
            <person name="Pheiffer F."/>
            <person name="Schneider Y.K."/>
            <person name="Hansen E.H."/>
            <person name="Andersen J.H."/>
            <person name="Isaksson J."/>
            <person name="Busche T."/>
            <person name="R C."/>
            <person name="Kalinowski J."/>
            <person name="Zyl L.V."/>
            <person name="Trindade M."/>
        </authorList>
    </citation>
    <scope>NUCLEOTIDE SEQUENCE [LARGE SCALE GENOMIC DNA]</scope>
    <source>
        <strain evidence="2 3">A5K-106</strain>
    </source>
</reference>
<dbReference type="Gene3D" id="1.20.1440.40">
    <property type="entry name" value="YqcC-like"/>
    <property type="match status" value="1"/>
</dbReference>
<protein>
    <submittedName>
        <fullName evidence="2">YqcC family protein</fullName>
    </submittedName>
</protein>
<dbReference type="SUPFAM" id="SSF158452">
    <property type="entry name" value="YqcC-like"/>
    <property type="match status" value="1"/>
</dbReference>
<dbReference type="PANTHER" id="PTHR39586">
    <property type="entry name" value="CYTOPLASMIC PROTEIN-RELATED"/>
    <property type="match status" value="1"/>
</dbReference>
<dbReference type="InterPro" id="IPR007384">
    <property type="entry name" value="UCP006257"/>
</dbReference>
<accession>A0AAE9YMS2</accession>
<feature type="domain" description="YqcC-like" evidence="1">
    <location>
        <begin position="9"/>
        <end position="105"/>
    </location>
</feature>
<name>A0AAE9YMS2_9GAMM</name>
<evidence type="ECO:0000313" key="2">
    <source>
        <dbReference type="EMBL" id="WDD97696.1"/>
    </source>
</evidence>
<proteinExistence type="predicted"/>
<dbReference type="KEGG" id="tact:SG35_020645"/>
<dbReference type="InterPro" id="IPR023376">
    <property type="entry name" value="YqcC-like_dom"/>
</dbReference>
<dbReference type="PIRSF" id="PIRSF006257">
    <property type="entry name" value="UCP006257"/>
    <property type="match status" value="1"/>
</dbReference>
<keyword evidence="3" id="KW-1185">Reference proteome</keyword>
<dbReference type="Proteomes" id="UP000032568">
    <property type="component" value="Chromosome"/>
</dbReference>
<dbReference type="EMBL" id="CP059735">
    <property type="protein sequence ID" value="WDD97696.1"/>
    <property type="molecule type" value="Genomic_DNA"/>
</dbReference>
<evidence type="ECO:0000259" key="1">
    <source>
        <dbReference type="Pfam" id="PF04287"/>
    </source>
</evidence>
<dbReference type="GO" id="GO:0044010">
    <property type="term" value="P:single-species biofilm formation"/>
    <property type="evidence" value="ECO:0007669"/>
    <property type="project" value="TreeGrafter"/>
</dbReference>
<sequence length="119" mass="13413">MNTRLHQKTSTLLSRLTTELKHQQLWQLSAVPAKALQSSQPFCCDTLTFEQWLQFVFIPKLGQMAEQKLPLPTNMALCPMAEEAFKHRGQAVAELVDIIGDLDELLSGKRAQTLFVKSS</sequence>
<dbReference type="AlphaFoldDB" id="A0AAE9YMS2"/>
<dbReference type="RefSeq" id="WP_044833355.1">
    <property type="nucleotide sequence ID" value="NZ_CP059735.1"/>
</dbReference>
<organism evidence="2 3">
    <name type="scientific">Thalassomonas actiniarum</name>
    <dbReference type="NCBI Taxonomy" id="485447"/>
    <lineage>
        <taxon>Bacteria</taxon>
        <taxon>Pseudomonadati</taxon>
        <taxon>Pseudomonadota</taxon>
        <taxon>Gammaproteobacteria</taxon>
        <taxon>Alteromonadales</taxon>
        <taxon>Colwelliaceae</taxon>
        <taxon>Thalassomonas</taxon>
    </lineage>
</organism>
<dbReference type="PANTHER" id="PTHR39586:SF1">
    <property type="entry name" value="CYTOPLASMIC PROTEIN"/>
    <property type="match status" value="1"/>
</dbReference>